<evidence type="ECO:0000259" key="2">
    <source>
        <dbReference type="Pfam" id="PF20537"/>
    </source>
</evidence>
<evidence type="ECO:0000313" key="3">
    <source>
        <dbReference type="EMBL" id="ACQ79434.1"/>
    </source>
</evidence>
<dbReference type="STRING" id="471853.Bcav_1174"/>
<dbReference type="Proteomes" id="UP000007962">
    <property type="component" value="Chromosome"/>
</dbReference>
<keyword evidence="4" id="KW-1185">Reference proteome</keyword>
<sequence>MSRLTSALDARAPSVASALRGVRDRLPRSRTRRDIADLRAQLDELREEIDECRRDSLRIAELTDIVETRLAQPRPEGA</sequence>
<feature type="domain" description="DUF6752" evidence="2">
    <location>
        <begin position="38"/>
        <end position="67"/>
    </location>
</feature>
<name>C5C130_BEUC1</name>
<dbReference type="RefSeq" id="WP_015881674.1">
    <property type="nucleotide sequence ID" value="NC_012669.1"/>
</dbReference>
<evidence type="ECO:0000256" key="1">
    <source>
        <dbReference type="SAM" id="Coils"/>
    </source>
</evidence>
<dbReference type="AlphaFoldDB" id="C5C130"/>
<dbReference type="EMBL" id="CP001618">
    <property type="protein sequence ID" value="ACQ79434.1"/>
    <property type="molecule type" value="Genomic_DNA"/>
</dbReference>
<dbReference type="HOGENOM" id="CLU_2614896_0_0_11"/>
<gene>
    <name evidence="3" type="ordered locus">Bcav_1174</name>
</gene>
<accession>C5C130</accession>
<protein>
    <recommendedName>
        <fullName evidence="2">DUF6752 domain-containing protein</fullName>
    </recommendedName>
</protein>
<dbReference type="Pfam" id="PF20537">
    <property type="entry name" value="DUF6752"/>
    <property type="match status" value="1"/>
</dbReference>
<reference evidence="3 4" key="1">
    <citation type="journal article" date="2009" name="Stand. Genomic Sci.">
        <title>Complete genome sequence of Beutenbergia cavernae type strain (HKI 0122).</title>
        <authorList>
            <person name="Land M."/>
            <person name="Pukall R."/>
            <person name="Abt B."/>
            <person name="Goker M."/>
            <person name="Rohde M."/>
            <person name="Glavina Del Rio T."/>
            <person name="Tice H."/>
            <person name="Copeland A."/>
            <person name="Cheng J.F."/>
            <person name="Lucas S."/>
            <person name="Chen F."/>
            <person name="Nolan M."/>
            <person name="Bruce D."/>
            <person name="Goodwin L."/>
            <person name="Pitluck S."/>
            <person name="Ivanova N."/>
            <person name="Mavromatis K."/>
            <person name="Ovchinnikova G."/>
            <person name="Pati A."/>
            <person name="Chen A."/>
            <person name="Palaniappan K."/>
            <person name="Hauser L."/>
            <person name="Chang Y.J."/>
            <person name="Jefferies C.C."/>
            <person name="Saunders E."/>
            <person name="Brettin T."/>
            <person name="Detter J.C."/>
            <person name="Han C."/>
            <person name="Chain P."/>
            <person name="Bristow J."/>
            <person name="Eisen J.A."/>
            <person name="Markowitz V."/>
            <person name="Hugenholtz P."/>
            <person name="Kyrpides N.C."/>
            <person name="Klenk H.P."/>
            <person name="Lapidus A."/>
        </authorList>
    </citation>
    <scope>NUCLEOTIDE SEQUENCE [LARGE SCALE GENOMIC DNA]</scope>
    <source>
        <strain evidence="4">ATCC BAA-8 / DSM 12333 / NBRC 16432</strain>
    </source>
</reference>
<feature type="coiled-coil region" evidence="1">
    <location>
        <begin position="28"/>
        <end position="62"/>
    </location>
</feature>
<keyword evidence="1" id="KW-0175">Coiled coil</keyword>
<dbReference type="InterPro" id="IPR046640">
    <property type="entry name" value="DUF6752"/>
</dbReference>
<dbReference type="KEGG" id="bcv:Bcav_1174"/>
<dbReference type="OrthoDB" id="4981275at2"/>
<evidence type="ECO:0000313" key="4">
    <source>
        <dbReference type="Proteomes" id="UP000007962"/>
    </source>
</evidence>
<proteinExistence type="predicted"/>
<organism evidence="3 4">
    <name type="scientific">Beutenbergia cavernae (strain ATCC BAA-8 / DSM 12333 / CCUG 43141 / JCM 11478 / NBRC 16432 / NCIMB 13614 / HKI 0122)</name>
    <dbReference type="NCBI Taxonomy" id="471853"/>
    <lineage>
        <taxon>Bacteria</taxon>
        <taxon>Bacillati</taxon>
        <taxon>Actinomycetota</taxon>
        <taxon>Actinomycetes</taxon>
        <taxon>Micrococcales</taxon>
        <taxon>Beutenbergiaceae</taxon>
        <taxon>Beutenbergia</taxon>
    </lineage>
</organism>